<comment type="caution">
    <text evidence="1">The sequence shown here is derived from an EMBL/GenBank/DDBJ whole genome shotgun (WGS) entry which is preliminary data.</text>
</comment>
<protein>
    <submittedName>
        <fullName evidence="1">Uncharacterized protein</fullName>
    </submittedName>
</protein>
<reference evidence="1 2" key="1">
    <citation type="journal article" date="2019" name="Commun. Biol.">
        <title>The bagworm genome reveals a unique fibroin gene that provides high tensile strength.</title>
        <authorList>
            <person name="Kono N."/>
            <person name="Nakamura H."/>
            <person name="Ohtoshi R."/>
            <person name="Tomita M."/>
            <person name="Numata K."/>
            <person name="Arakawa K."/>
        </authorList>
    </citation>
    <scope>NUCLEOTIDE SEQUENCE [LARGE SCALE GENOMIC DNA]</scope>
</reference>
<gene>
    <name evidence="1" type="ORF">EVAR_59850_1</name>
</gene>
<proteinExistence type="predicted"/>
<dbReference type="EMBL" id="BGZK01001639">
    <property type="protein sequence ID" value="GBP83784.1"/>
    <property type="molecule type" value="Genomic_DNA"/>
</dbReference>
<evidence type="ECO:0000313" key="2">
    <source>
        <dbReference type="Proteomes" id="UP000299102"/>
    </source>
</evidence>
<dbReference type="AlphaFoldDB" id="A0A4C1Z9L1"/>
<sequence length="122" mass="13468">MENELASHQKVSSHCRPWTLATLEEPPVRCRPLGVNEPFRFERKPITSRGTCPRLRELAACEEPVISCGRPVNIAADKALSEAAANVRSPEGRSINRPGCLYEPRTIPPAIRRSLLAPSVES</sequence>
<accession>A0A4C1Z9L1</accession>
<organism evidence="1 2">
    <name type="scientific">Eumeta variegata</name>
    <name type="common">Bagworm moth</name>
    <name type="synonym">Eumeta japonica</name>
    <dbReference type="NCBI Taxonomy" id="151549"/>
    <lineage>
        <taxon>Eukaryota</taxon>
        <taxon>Metazoa</taxon>
        <taxon>Ecdysozoa</taxon>
        <taxon>Arthropoda</taxon>
        <taxon>Hexapoda</taxon>
        <taxon>Insecta</taxon>
        <taxon>Pterygota</taxon>
        <taxon>Neoptera</taxon>
        <taxon>Endopterygota</taxon>
        <taxon>Lepidoptera</taxon>
        <taxon>Glossata</taxon>
        <taxon>Ditrysia</taxon>
        <taxon>Tineoidea</taxon>
        <taxon>Psychidae</taxon>
        <taxon>Oiketicinae</taxon>
        <taxon>Eumeta</taxon>
    </lineage>
</organism>
<keyword evidence="2" id="KW-1185">Reference proteome</keyword>
<dbReference type="Proteomes" id="UP000299102">
    <property type="component" value="Unassembled WGS sequence"/>
</dbReference>
<evidence type="ECO:0000313" key="1">
    <source>
        <dbReference type="EMBL" id="GBP83784.1"/>
    </source>
</evidence>
<name>A0A4C1Z9L1_EUMVA</name>